<keyword evidence="1" id="KW-0129">CBS domain</keyword>
<name>A0A919KDA1_9ACTN</name>
<dbReference type="Proteomes" id="UP000636960">
    <property type="component" value="Unassembled WGS sequence"/>
</dbReference>
<dbReference type="PROSITE" id="PS51371">
    <property type="entry name" value="CBS"/>
    <property type="match status" value="1"/>
</dbReference>
<sequence>MDRAEVKRQPVVDGNGRLVGIVTRADLLRAHLRPDTEIASDIRTGVLSPYLLDDAETVEVSVVDGTVIVRPVSGVVDVISTIEYGYDDSAQLRAGTT</sequence>
<evidence type="ECO:0000313" key="3">
    <source>
        <dbReference type="EMBL" id="GIF02087.1"/>
    </source>
</evidence>
<evidence type="ECO:0000313" key="4">
    <source>
        <dbReference type="Proteomes" id="UP000636960"/>
    </source>
</evidence>
<dbReference type="Pfam" id="PF00571">
    <property type="entry name" value="CBS"/>
    <property type="match status" value="1"/>
</dbReference>
<proteinExistence type="predicted"/>
<organism evidence="3 4">
    <name type="scientific">Paractinoplanes rishiriensis</name>
    <dbReference type="NCBI Taxonomy" id="1050105"/>
    <lineage>
        <taxon>Bacteria</taxon>
        <taxon>Bacillati</taxon>
        <taxon>Actinomycetota</taxon>
        <taxon>Actinomycetes</taxon>
        <taxon>Micromonosporales</taxon>
        <taxon>Micromonosporaceae</taxon>
        <taxon>Paractinoplanes</taxon>
    </lineage>
</organism>
<feature type="domain" description="CBS" evidence="2">
    <location>
        <begin position="1"/>
        <end position="37"/>
    </location>
</feature>
<keyword evidence="4" id="KW-1185">Reference proteome</keyword>
<dbReference type="SUPFAM" id="SSF54631">
    <property type="entry name" value="CBS-domain pair"/>
    <property type="match status" value="1"/>
</dbReference>
<dbReference type="Gene3D" id="3.10.580.10">
    <property type="entry name" value="CBS-domain"/>
    <property type="match status" value="1"/>
</dbReference>
<reference evidence="3" key="1">
    <citation type="submission" date="2021-01" db="EMBL/GenBank/DDBJ databases">
        <title>Whole genome shotgun sequence of Actinoplanes rishiriensis NBRC 108556.</title>
        <authorList>
            <person name="Komaki H."/>
            <person name="Tamura T."/>
        </authorList>
    </citation>
    <scope>NUCLEOTIDE SEQUENCE</scope>
    <source>
        <strain evidence="3">NBRC 108556</strain>
    </source>
</reference>
<evidence type="ECO:0000259" key="2">
    <source>
        <dbReference type="PROSITE" id="PS51371"/>
    </source>
</evidence>
<dbReference type="InterPro" id="IPR000644">
    <property type="entry name" value="CBS_dom"/>
</dbReference>
<comment type="caution">
    <text evidence="3">The sequence shown here is derived from an EMBL/GenBank/DDBJ whole genome shotgun (WGS) entry which is preliminary data.</text>
</comment>
<evidence type="ECO:0000256" key="1">
    <source>
        <dbReference type="PROSITE-ProRule" id="PRU00703"/>
    </source>
</evidence>
<dbReference type="AlphaFoldDB" id="A0A919KDA1"/>
<gene>
    <name evidence="3" type="ORF">Ari01nite_95510</name>
</gene>
<dbReference type="EMBL" id="BOMV01000119">
    <property type="protein sequence ID" value="GIF02087.1"/>
    <property type="molecule type" value="Genomic_DNA"/>
</dbReference>
<protein>
    <recommendedName>
        <fullName evidence="2">CBS domain-containing protein</fullName>
    </recommendedName>
</protein>
<accession>A0A919KDA1</accession>
<dbReference type="InterPro" id="IPR046342">
    <property type="entry name" value="CBS_dom_sf"/>
</dbReference>